<evidence type="ECO:0000313" key="10">
    <source>
        <dbReference type="Proteomes" id="UP000257109"/>
    </source>
</evidence>
<dbReference type="GO" id="GO:0016787">
    <property type="term" value="F:hydrolase activity"/>
    <property type="evidence" value="ECO:0007669"/>
    <property type="project" value="UniProtKB-KW"/>
</dbReference>
<keyword evidence="3" id="KW-0540">Nuclease</keyword>
<keyword evidence="1" id="KW-0808">Transferase</keyword>
<dbReference type="EMBL" id="QJKJ01014461">
    <property type="protein sequence ID" value="RDX64272.1"/>
    <property type="molecule type" value="Genomic_DNA"/>
</dbReference>
<dbReference type="GO" id="GO:0004519">
    <property type="term" value="F:endonuclease activity"/>
    <property type="evidence" value="ECO:0007669"/>
    <property type="project" value="UniProtKB-KW"/>
</dbReference>
<protein>
    <submittedName>
        <fullName evidence="9">Retrovirus-related Pol polyprotein from transposon 17.6</fullName>
    </submittedName>
</protein>
<gene>
    <name evidence="9" type="primary">pol</name>
    <name evidence="9" type="ORF">CR513_57196</name>
</gene>
<name>A0A371EE18_MUCPR</name>
<evidence type="ECO:0000259" key="7">
    <source>
        <dbReference type="Pfam" id="PF00078"/>
    </source>
</evidence>
<dbReference type="Proteomes" id="UP000257109">
    <property type="component" value="Unassembled WGS sequence"/>
</dbReference>
<keyword evidence="5" id="KW-0378">Hydrolase</keyword>
<feature type="domain" description="Reverse transcriptase" evidence="7">
    <location>
        <begin position="131"/>
        <end position="291"/>
    </location>
</feature>
<reference evidence="9" key="1">
    <citation type="submission" date="2018-05" db="EMBL/GenBank/DDBJ databases">
        <title>Draft genome of Mucuna pruriens seed.</title>
        <authorList>
            <person name="Nnadi N.E."/>
            <person name="Vos R."/>
            <person name="Hasami M.H."/>
            <person name="Devisetty U.K."/>
            <person name="Aguiy J.C."/>
        </authorList>
    </citation>
    <scope>NUCLEOTIDE SEQUENCE [LARGE SCALE GENOMIC DNA]</scope>
    <source>
        <strain evidence="9">JCA_2017</strain>
    </source>
</reference>
<accession>A0A371EE18</accession>
<dbReference type="OrthoDB" id="101614at2759"/>
<evidence type="ECO:0000256" key="1">
    <source>
        <dbReference type="ARBA" id="ARBA00022679"/>
    </source>
</evidence>
<dbReference type="AlphaFoldDB" id="A0A371EE18"/>
<dbReference type="InterPro" id="IPR000477">
    <property type="entry name" value="RT_dom"/>
</dbReference>
<keyword evidence="6" id="KW-0695">RNA-directed DNA polymerase</keyword>
<feature type="domain" description="Reverse transcriptase RNase H-like" evidence="8">
    <location>
        <begin position="336"/>
        <end position="425"/>
    </location>
</feature>
<dbReference type="PANTHER" id="PTHR24559:SF457">
    <property type="entry name" value="RNA-DIRECTED DNA POLYMERASE HOMOLOG"/>
    <property type="match status" value="1"/>
</dbReference>
<dbReference type="PANTHER" id="PTHR24559">
    <property type="entry name" value="TRANSPOSON TY3-I GAG-POL POLYPROTEIN"/>
    <property type="match status" value="1"/>
</dbReference>
<dbReference type="InterPro" id="IPR043502">
    <property type="entry name" value="DNA/RNA_pol_sf"/>
</dbReference>
<comment type="caution">
    <text evidence="9">The sequence shown here is derived from an EMBL/GenBank/DDBJ whole genome shotgun (WGS) entry which is preliminary data.</text>
</comment>
<dbReference type="InterPro" id="IPR053134">
    <property type="entry name" value="RNA-dir_DNA_polymerase"/>
</dbReference>
<dbReference type="Gene3D" id="3.10.10.10">
    <property type="entry name" value="HIV Type 1 Reverse Transcriptase, subunit A, domain 1"/>
    <property type="match status" value="1"/>
</dbReference>
<evidence type="ECO:0000256" key="2">
    <source>
        <dbReference type="ARBA" id="ARBA00022695"/>
    </source>
</evidence>
<proteinExistence type="predicted"/>
<evidence type="ECO:0000256" key="5">
    <source>
        <dbReference type="ARBA" id="ARBA00022801"/>
    </source>
</evidence>
<evidence type="ECO:0000256" key="6">
    <source>
        <dbReference type="ARBA" id="ARBA00022918"/>
    </source>
</evidence>
<dbReference type="SUPFAM" id="SSF56672">
    <property type="entry name" value="DNA/RNA polymerases"/>
    <property type="match status" value="1"/>
</dbReference>
<organism evidence="9 10">
    <name type="scientific">Mucuna pruriens</name>
    <name type="common">Velvet bean</name>
    <name type="synonym">Dolichos pruriens</name>
    <dbReference type="NCBI Taxonomy" id="157652"/>
    <lineage>
        <taxon>Eukaryota</taxon>
        <taxon>Viridiplantae</taxon>
        <taxon>Streptophyta</taxon>
        <taxon>Embryophyta</taxon>
        <taxon>Tracheophyta</taxon>
        <taxon>Spermatophyta</taxon>
        <taxon>Magnoliopsida</taxon>
        <taxon>eudicotyledons</taxon>
        <taxon>Gunneridae</taxon>
        <taxon>Pentapetalae</taxon>
        <taxon>rosids</taxon>
        <taxon>fabids</taxon>
        <taxon>Fabales</taxon>
        <taxon>Fabaceae</taxon>
        <taxon>Papilionoideae</taxon>
        <taxon>50 kb inversion clade</taxon>
        <taxon>NPAAA clade</taxon>
        <taxon>indigoferoid/millettioid clade</taxon>
        <taxon>Phaseoleae</taxon>
        <taxon>Mucuna</taxon>
    </lineage>
</organism>
<evidence type="ECO:0000256" key="3">
    <source>
        <dbReference type="ARBA" id="ARBA00022722"/>
    </source>
</evidence>
<dbReference type="GO" id="GO:0003964">
    <property type="term" value="F:RNA-directed DNA polymerase activity"/>
    <property type="evidence" value="ECO:0007669"/>
    <property type="project" value="UniProtKB-KW"/>
</dbReference>
<dbReference type="CDD" id="cd01647">
    <property type="entry name" value="RT_LTR"/>
    <property type="match status" value="1"/>
</dbReference>
<dbReference type="Pfam" id="PF00078">
    <property type="entry name" value="RVT_1"/>
    <property type="match status" value="1"/>
</dbReference>
<keyword evidence="4" id="KW-0255">Endonuclease</keyword>
<sequence length="472" mass="54827">MSLCSHSLSLLITNQNPLEELKRLIALKNKVLHPYREGLEIINLGSAKKRKEVNVGIAMHPDSYQDMLGLDNDMVEHKIPLEPSYPLIKQKLRRMSLKVSLKIKEEVKKQLEAGFLTVAKYPQWLANIVPVPKKDGKVRMCVDYRDLNRTNPKDDFHLPHIDILVDNTARHACFSFMDGFSGYNQIKMAPEDMEKTTFITQWGTFYYKVMPFGLKNAGATYQRAMIALFHDMMHKEVEVYVDDMIVKCKTDKEHIQDLKKSFARLRKYCLHLNPAKFTFGVKFGKLLGFIISERGIEVDPNKVRAIQEMSPPRTNKEVRSFLGRINYIARFISQLTSCILAQHDESGKKEQALYYFNKKFTKCEMRYSSLERTCCALAWATQRLRSYMLSHTTWLISKMDPIKYIFEKSALVGKITRWQVALSEYDIVHVMQKAIKGSILADYLAHNNLVDYQPMRHDFLDEDIFSLTDKAR</sequence>
<feature type="non-terminal residue" evidence="9">
    <location>
        <position position="1"/>
    </location>
</feature>
<keyword evidence="2" id="KW-0548">Nucleotidyltransferase</keyword>
<dbReference type="Gene3D" id="3.30.70.270">
    <property type="match status" value="2"/>
</dbReference>
<keyword evidence="10" id="KW-1185">Reference proteome</keyword>
<dbReference type="InterPro" id="IPR041373">
    <property type="entry name" value="RT_RNaseH"/>
</dbReference>
<dbReference type="InterPro" id="IPR043128">
    <property type="entry name" value="Rev_trsase/Diguanyl_cyclase"/>
</dbReference>
<dbReference type="Pfam" id="PF17917">
    <property type="entry name" value="RT_RNaseH"/>
    <property type="match status" value="1"/>
</dbReference>
<evidence type="ECO:0000256" key="4">
    <source>
        <dbReference type="ARBA" id="ARBA00022759"/>
    </source>
</evidence>
<evidence type="ECO:0000259" key="8">
    <source>
        <dbReference type="Pfam" id="PF17917"/>
    </source>
</evidence>
<evidence type="ECO:0000313" key="9">
    <source>
        <dbReference type="EMBL" id="RDX64272.1"/>
    </source>
</evidence>